<comment type="cofactor">
    <cofactor evidence="7">
        <name>Cu(2+)</name>
        <dbReference type="ChEBI" id="CHEBI:29036"/>
    </cofactor>
    <text evidence="7">The crystal structure with reduced Cu(1+) has also been determined.</text>
</comment>
<keyword evidence="5 7" id="KW-0186">Copper</keyword>
<gene>
    <name evidence="10" type="ORF">SAMN05216559_0254</name>
</gene>
<feature type="compositionally biased region" description="Gly residues" evidence="8">
    <location>
        <begin position="62"/>
        <end position="81"/>
    </location>
</feature>
<evidence type="ECO:0000256" key="1">
    <source>
        <dbReference type="ARBA" id="ARBA00004370"/>
    </source>
</evidence>
<evidence type="ECO:0000313" key="10">
    <source>
        <dbReference type="EMBL" id="SFR86707.1"/>
    </source>
</evidence>
<dbReference type="InterPro" id="IPR006311">
    <property type="entry name" value="TAT_signal"/>
</dbReference>
<evidence type="ECO:0000256" key="6">
    <source>
        <dbReference type="ARBA" id="ARBA00023136"/>
    </source>
</evidence>
<dbReference type="GO" id="GO:0009055">
    <property type="term" value="F:electron transfer activity"/>
    <property type="evidence" value="ECO:0007669"/>
    <property type="project" value="InterPro"/>
</dbReference>
<keyword evidence="3 7" id="KW-0479">Metal-binding</keyword>
<dbReference type="InterPro" id="IPR000923">
    <property type="entry name" value="BlueCu_1"/>
</dbReference>
<feature type="domain" description="Blue (type 1) copper" evidence="9">
    <location>
        <begin position="107"/>
        <end position="202"/>
    </location>
</feature>
<dbReference type="GO" id="GO:0016020">
    <property type="term" value="C:membrane"/>
    <property type="evidence" value="ECO:0007669"/>
    <property type="project" value="UniProtKB-SubCell"/>
</dbReference>
<dbReference type="InterPro" id="IPR028871">
    <property type="entry name" value="BlueCu_1_BS"/>
</dbReference>
<evidence type="ECO:0000256" key="4">
    <source>
        <dbReference type="ARBA" id="ARBA00022982"/>
    </source>
</evidence>
<dbReference type="PRINTS" id="PR00157">
    <property type="entry name" value="PLASTOCYANIN"/>
</dbReference>
<feature type="region of interest" description="Disordered" evidence="8">
    <location>
        <begin position="141"/>
        <end position="167"/>
    </location>
</feature>
<name>A0A1I6K685_9EURY</name>
<dbReference type="GO" id="GO:0005507">
    <property type="term" value="F:copper ion binding"/>
    <property type="evidence" value="ECO:0007669"/>
    <property type="project" value="InterPro"/>
</dbReference>
<dbReference type="Pfam" id="PF00127">
    <property type="entry name" value="Copper-bind"/>
    <property type="match status" value="1"/>
</dbReference>
<evidence type="ECO:0000256" key="8">
    <source>
        <dbReference type="SAM" id="MobiDB-lite"/>
    </source>
</evidence>
<keyword evidence="2" id="KW-0813">Transport</keyword>
<feature type="compositionally biased region" description="Basic and acidic residues" evidence="8">
    <location>
        <begin position="147"/>
        <end position="157"/>
    </location>
</feature>
<evidence type="ECO:0000256" key="2">
    <source>
        <dbReference type="ARBA" id="ARBA00022448"/>
    </source>
</evidence>
<dbReference type="RefSeq" id="WP_218155501.1">
    <property type="nucleotide sequence ID" value="NZ_FOZK01000001.1"/>
</dbReference>
<dbReference type="CDD" id="cd04220">
    <property type="entry name" value="Halocyanin"/>
    <property type="match status" value="1"/>
</dbReference>
<keyword evidence="4" id="KW-0249">Electron transport</keyword>
<dbReference type="PANTHER" id="PTHR34192">
    <property type="entry name" value="PLASTOCYANIN MAJOR ISOFORM, CHLOROPLASTIC-RELATED"/>
    <property type="match status" value="1"/>
</dbReference>
<dbReference type="STRING" id="767519.SAMN05216559_0254"/>
<keyword evidence="11" id="KW-1185">Reference proteome</keyword>
<dbReference type="OrthoDB" id="186995at2157"/>
<organism evidence="10 11">
    <name type="scientific">Halomicrobium zhouii</name>
    <dbReference type="NCBI Taxonomy" id="767519"/>
    <lineage>
        <taxon>Archaea</taxon>
        <taxon>Methanobacteriati</taxon>
        <taxon>Methanobacteriota</taxon>
        <taxon>Stenosarchaea group</taxon>
        <taxon>Halobacteria</taxon>
        <taxon>Halobacteriales</taxon>
        <taxon>Haloarculaceae</taxon>
        <taxon>Halomicrobium</taxon>
    </lineage>
</organism>
<feature type="binding site" evidence="7">
    <location>
        <position position="191"/>
    </location>
    <ligand>
        <name>Cu cation</name>
        <dbReference type="ChEBI" id="CHEBI:23378"/>
    </ligand>
</feature>
<comment type="subcellular location">
    <subcellularLocation>
        <location evidence="1">Membrane</location>
    </subcellularLocation>
</comment>
<feature type="binding site" evidence="7">
    <location>
        <position position="196"/>
    </location>
    <ligand>
        <name>Cu cation</name>
        <dbReference type="ChEBI" id="CHEBI:23378"/>
    </ligand>
</feature>
<dbReference type="PROSITE" id="PS00196">
    <property type="entry name" value="COPPER_BLUE"/>
    <property type="match status" value="1"/>
</dbReference>
<dbReference type="PROSITE" id="PS51318">
    <property type="entry name" value="TAT"/>
    <property type="match status" value="1"/>
</dbReference>
<sequence length="243" mass="24727">MSDPTLTRRRMAALAGASAASLAGCSGILNDSSPEEATDAGSGGDGSGGAGSDGADDETGAGDDGSGGGGDGSDSGSGGDNTDGSDATETETIPLQSEPRDSLTVSMVAGEDGTKLQFDPPLVWVETGGTVTWGLESGNHSATAYHPDNDRPQRIPEDASSFDSGVLAESNPTFEHTFETPGVYDYYCEPHRANGMVGTVVVGRPDPDGQPGLADPQDELLDAASESITKLNERTRTLLEDAD</sequence>
<dbReference type="Gene3D" id="2.60.40.420">
    <property type="entry name" value="Cupredoxins - blue copper proteins"/>
    <property type="match status" value="1"/>
</dbReference>
<evidence type="ECO:0000256" key="7">
    <source>
        <dbReference type="PIRSR" id="PIRSR602387-1"/>
    </source>
</evidence>
<dbReference type="InterPro" id="IPR008972">
    <property type="entry name" value="Cupredoxin"/>
</dbReference>
<proteinExistence type="predicted"/>
<evidence type="ECO:0000256" key="3">
    <source>
        <dbReference type="ARBA" id="ARBA00022723"/>
    </source>
</evidence>
<evidence type="ECO:0000259" key="9">
    <source>
        <dbReference type="Pfam" id="PF00127"/>
    </source>
</evidence>
<dbReference type="EMBL" id="FOZK01000001">
    <property type="protein sequence ID" value="SFR86707.1"/>
    <property type="molecule type" value="Genomic_DNA"/>
</dbReference>
<evidence type="ECO:0000313" key="11">
    <source>
        <dbReference type="Proteomes" id="UP000199062"/>
    </source>
</evidence>
<dbReference type="AlphaFoldDB" id="A0A1I6K685"/>
<reference evidence="10 11" key="1">
    <citation type="submission" date="2016-10" db="EMBL/GenBank/DDBJ databases">
        <authorList>
            <person name="de Groot N.N."/>
        </authorList>
    </citation>
    <scope>NUCLEOTIDE SEQUENCE [LARGE SCALE GENOMIC DNA]</scope>
    <source>
        <strain evidence="10 11">CGMCC 1.10457</strain>
    </source>
</reference>
<dbReference type="InterPro" id="IPR002387">
    <property type="entry name" value="Plastocyanin"/>
</dbReference>
<dbReference type="PANTHER" id="PTHR34192:SF10">
    <property type="entry name" value="PLASTOCYANIN MAJOR ISOFORM, CHLOROPLASTIC-RELATED"/>
    <property type="match status" value="1"/>
</dbReference>
<protein>
    <submittedName>
        <fullName evidence="10">Plastocyanin</fullName>
    </submittedName>
</protein>
<feature type="binding site" evidence="7">
    <location>
        <position position="188"/>
    </location>
    <ligand>
        <name>Cu cation</name>
        <dbReference type="ChEBI" id="CHEBI:23378"/>
    </ligand>
</feature>
<accession>A0A1I6K685</accession>
<evidence type="ECO:0000256" key="5">
    <source>
        <dbReference type="ARBA" id="ARBA00023008"/>
    </source>
</evidence>
<feature type="region of interest" description="Disordered" evidence="8">
    <location>
        <begin position="24"/>
        <end position="115"/>
    </location>
</feature>
<feature type="compositionally biased region" description="Gly residues" evidence="8">
    <location>
        <begin position="41"/>
        <end position="52"/>
    </location>
</feature>
<dbReference type="SUPFAM" id="SSF49503">
    <property type="entry name" value="Cupredoxins"/>
    <property type="match status" value="1"/>
</dbReference>
<dbReference type="Proteomes" id="UP000199062">
    <property type="component" value="Unassembled WGS sequence"/>
</dbReference>
<keyword evidence="6" id="KW-0472">Membrane</keyword>